<accession>A0A8J2SPA1</accession>
<dbReference type="AlphaFoldDB" id="A0A8J2SPA1"/>
<comment type="caution">
    <text evidence="1">The sequence shown here is derived from an EMBL/GenBank/DDBJ whole genome shotgun (WGS) entry which is preliminary data.</text>
</comment>
<protein>
    <submittedName>
        <fullName evidence="1">Uncharacterized protein</fullName>
    </submittedName>
</protein>
<dbReference type="Proteomes" id="UP000789595">
    <property type="component" value="Unassembled WGS sequence"/>
</dbReference>
<gene>
    <name evidence="1" type="ORF">PECAL_4P13840</name>
</gene>
<proteinExistence type="predicted"/>
<feature type="non-terminal residue" evidence="1">
    <location>
        <position position="1"/>
    </location>
</feature>
<sequence>VHTTTLLRSIPRTNFLSLLPRVAAPVARDLRVVAVVEAPEQVDGLRLPQAPDAGEGAVVQGQDRSASAEFLVGTPEEAPPQPELRERRRAHDAGLARHVEGGRAPVDGAPLRERRVHGDELGVARRVHGRVRLVRAARDLDAVDDKDGADRHLALPHGGVGEVQRPLHPPIVLGRVVVLARIVGVGGFHLCAAALRFTSCSALQCVAAAGSHAVPCCPERLSLPQLLWCARTSRTKTYAALEDLCEL</sequence>
<evidence type="ECO:0000313" key="2">
    <source>
        <dbReference type="Proteomes" id="UP000789595"/>
    </source>
</evidence>
<organism evidence="1 2">
    <name type="scientific">Pelagomonas calceolata</name>
    <dbReference type="NCBI Taxonomy" id="35677"/>
    <lineage>
        <taxon>Eukaryota</taxon>
        <taxon>Sar</taxon>
        <taxon>Stramenopiles</taxon>
        <taxon>Ochrophyta</taxon>
        <taxon>Pelagophyceae</taxon>
        <taxon>Pelagomonadales</taxon>
        <taxon>Pelagomonadaceae</taxon>
        <taxon>Pelagomonas</taxon>
    </lineage>
</organism>
<reference evidence="1" key="1">
    <citation type="submission" date="2021-11" db="EMBL/GenBank/DDBJ databases">
        <authorList>
            <consortium name="Genoscope - CEA"/>
            <person name="William W."/>
        </authorList>
    </citation>
    <scope>NUCLEOTIDE SEQUENCE</scope>
</reference>
<keyword evidence="2" id="KW-1185">Reference proteome</keyword>
<dbReference type="EMBL" id="CAKKNE010000004">
    <property type="protein sequence ID" value="CAH0374118.1"/>
    <property type="molecule type" value="Genomic_DNA"/>
</dbReference>
<evidence type="ECO:0000313" key="1">
    <source>
        <dbReference type="EMBL" id="CAH0374118.1"/>
    </source>
</evidence>
<name>A0A8J2SPA1_9STRA</name>